<name>A0A6A6TCK7_9PLEO</name>
<dbReference type="InterPro" id="IPR017853">
    <property type="entry name" value="GH"/>
</dbReference>
<accession>A0A6A6TCK7</accession>
<dbReference type="Proteomes" id="UP000799324">
    <property type="component" value="Unassembled WGS sequence"/>
</dbReference>
<feature type="signal peptide" evidence="1">
    <location>
        <begin position="1"/>
        <end position="19"/>
    </location>
</feature>
<sequence>MHWTTLVLPLTFLFTPVYSAPTQKSSSIASSTTVSRATWLWQSELISDTSKVSEFISFATAQGVSRVYAGVNADISNADWQSFISACTANGVEVDALFGNPNWILGSGTPTLQAQLNWIEQYQGNTTSEDQRFTGIHMDIEPWVLDDWEANKSSYVSILQTLVQQIRTFASGKGLSLATDLPFWANEIVTSDGSTLDVWMLDTIDSATFMTYRNNVDAFMDIAAAALKLAGTSEKEVWLAVEMTEQSDGDLISYYGKGGSTLTSDLAAISEQVAGIVAGIAVHDYNGWVELMSS</sequence>
<feature type="chain" id="PRO_5025652102" description="Glycoside hydrolase family 17 protein" evidence="1">
    <location>
        <begin position="20"/>
        <end position="294"/>
    </location>
</feature>
<dbReference type="SUPFAM" id="SSF51445">
    <property type="entry name" value="(Trans)glycosidases"/>
    <property type="match status" value="1"/>
</dbReference>
<protein>
    <recommendedName>
        <fullName evidence="4">Glycoside hydrolase family 17 protein</fullName>
    </recommendedName>
</protein>
<evidence type="ECO:0000313" key="3">
    <source>
        <dbReference type="Proteomes" id="UP000799324"/>
    </source>
</evidence>
<keyword evidence="1" id="KW-0732">Signal</keyword>
<evidence type="ECO:0008006" key="4">
    <source>
        <dbReference type="Google" id="ProtNLM"/>
    </source>
</evidence>
<dbReference type="OrthoDB" id="3716526at2759"/>
<proteinExistence type="predicted"/>
<gene>
    <name evidence="2" type="ORF">K491DRAFT_690802</name>
</gene>
<dbReference type="AlphaFoldDB" id="A0A6A6TCK7"/>
<reference evidence="2" key="1">
    <citation type="journal article" date="2020" name="Stud. Mycol.">
        <title>101 Dothideomycetes genomes: a test case for predicting lifestyles and emergence of pathogens.</title>
        <authorList>
            <person name="Haridas S."/>
            <person name="Albert R."/>
            <person name="Binder M."/>
            <person name="Bloem J."/>
            <person name="Labutti K."/>
            <person name="Salamov A."/>
            <person name="Andreopoulos B."/>
            <person name="Baker S."/>
            <person name="Barry K."/>
            <person name="Bills G."/>
            <person name="Bluhm B."/>
            <person name="Cannon C."/>
            <person name="Castanera R."/>
            <person name="Culley D."/>
            <person name="Daum C."/>
            <person name="Ezra D."/>
            <person name="Gonzalez J."/>
            <person name="Henrissat B."/>
            <person name="Kuo A."/>
            <person name="Liang C."/>
            <person name="Lipzen A."/>
            <person name="Lutzoni F."/>
            <person name="Magnuson J."/>
            <person name="Mondo S."/>
            <person name="Nolan M."/>
            <person name="Ohm R."/>
            <person name="Pangilinan J."/>
            <person name="Park H.-J."/>
            <person name="Ramirez L."/>
            <person name="Alfaro M."/>
            <person name="Sun H."/>
            <person name="Tritt A."/>
            <person name="Yoshinaga Y."/>
            <person name="Zwiers L.-H."/>
            <person name="Turgeon B."/>
            <person name="Goodwin S."/>
            <person name="Spatafora J."/>
            <person name="Crous P."/>
            <person name="Grigoriev I."/>
        </authorList>
    </citation>
    <scope>NUCLEOTIDE SEQUENCE</scope>
    <source>
        <strain evidence="2">CBS 122681</strain>
    </source>
</reference>
<dbReference type="EMBL" id="MU004322">
    <property type="protein sequence ID" value="KAF2657739.1"/>
    <property type="molecule type" value="Genomic_DNA"/>
</dbReference>
<organism evidence="2 3">
    <name type="scientific">Lophiostoma macrostomum CBS 122681</name>
    <dbReference type="NCBI Taxonomy" id="1314788"/>
    <lineage>
        <taxon>Eukaryota</taxon>
        <taxon>Fungi</taxon>
        <taxon>Dikarya</taxon>
        <taxon>Ascomycota</taxon>
        <taxon>Pezizomycotina</taxon>
        <taxon>Dothideomycetes</taxon>
        <taxon>Pleosporomycetidae</taxon>
        <taxon>Pleosporales</taxon>
        <taxon>Lophiostomataceae</taxon>
        <taxon>Lophiostoma</taxon>
    </lineage>
</organism>
<evidence type="ECO:0000313" key="2">
    <source>
        <dbReference type="EMBL" id="KAF2657739.1"/>
    </source>
</evidence>
<keyword evidence="3" id="KW-1185">Reference proteome</keyword>
<evidence type="ECO:0000256" key="1">
    <source>
        <dbReference type="SAM" id="SignalP"/>
    </source>
</evidence>